<feature type="signal peptide" evidence="8">
    <location>
        <begin position="1"/>
        <end position="27"/>
    </location>
</feature>
<evidence type="ECO:0000256" key="5">
    <source>
        <dbReference type="ARBA" id="ARBA00023157"/>
    </source>
</evidence>
<dbReference type="AlphaFoldDB" id="A0A4U5N4Q5"/>
<evidence type="ECO:0000256" key="8">
    <source>
        <dbReference type="SAM" id="SignalP"/>
    </source>
</evidence>
<dbReference type="OrthoDB" id="5948587at2759"/>
<keyword evidence="4 6" id="KW-0339">Growth factor</keyword>
<evidence type="ECO:0000256" key="6">
    <source>
        <dbReference type="RuleBase" id="RU000354"/>
    </source>
</evidence>
<keyword evidence="11" id="KW-1185">Reference proteome</keyword>
<evidence type="ECO:0000259" key="9">
    <source>
        <dbReference type="PROSITE" id="PS51362"/>
    </source>
</evidence>
<dbReference type="STRING" id="34508.A0A4U5N4Q5"/>
<dbReference type="SUPFAM" id="SSF57501">
    <property type="entry name" value="Cystine-knot cytokines"/>
    <property type="match status" value="1"/>
</dbReference>
<evidence type="ECO:0000256" key="2">
    <source>
        <dbReference type="ARBA" id="ARBA00006656"/>
    </source>
</evidence>
<dbReference type="Proteomes" id="UP000298663">
    <property type="component" value="Unassembled WGS sequence"/>
</dbReference>
<dbReference type="SMART" id="SM00204">
    <property type="entry name" value="TGFB"/>
    <property type="match status" value="1"/>
</dbReference>
<dbReference type="PANTHER" id="PTHR11848">
    <property type="entry name" value="TGF-BETA FAMILY"/>
    <property type="match status" value="1"/>
</dbReference>
<comment type="similarity">
    <text evidence="2 6">Belongs to the TGF-beta family.</text>
</comment>
<evidence type="ECO:0000256" key="3">
    <source>
        <dbReference type="ARBA" id="ARBA00022525"/>
    </source>
</evidence>
<evidence type="ECO:0000256" key="7">
    <source>
        <dbReference type="SAM" id="MobiDB-lite"/>
    </source>
</evidence>
<reference evidence="10 11" key="2">
    <citation type="journal article" date="2019" name="G3 (Bethesda)">
        <title>Hybrid Assembly of the Genome of the Entomopathogenic Nematode Steinernema carpocapsae Identifies the X-Chromosome.</title>
        <authorList>
            <person name="Serra L."/>
            <person name="Macchietto M."/>
            <person name="Macias-Munoz A."/>
            <person name="McGill C.J."/>
            <person name="Rodriguez I.M."/>
            <person name="Rodriguez B."/>
            <person name="Murad R."/>
            <person name="Mortazavi A."/>
        </authorList>
    </citation>
    <scope>NUCLEOTIDE SEQUENCE [LARGE SCALE GENOMIC DNA]</scope>
    <source>
        <strain evidence="10 11">ALL</strain>
    </source>
</reference>
<dbReference type="GO" id="GO:0005615">
    <property type="term" value="C:extracellular space"/>
    <property type="evidence" value="ECO:0007669"/>
    <property type="project" value="TreeGrafter"/>
</dbReference>
<keyword evidence="8" id="KW-0732">Signal</keyword>
<feature type="chain" id="PRO_5020242248" description="TGF-beta family profile domain-containing protein" evidence="8">
    <location>
        <begin position="28"/>
        <end position="388"/>
    </location>
</feature>
<sequence length="388" mass="43530">MKLNPVLLSASAAFVVLLAIAPLHTEAVNQYNCTSCMKFDDIVQIRREQIMELILEKLNLKSVPQITKSPSIAMSFANGLGQTDEFGSALNERKRQNVARQRVTRNGATGPSRFSAASADQVIVLPSDSPREIDFPVNYFSFDANTVRRSVLGGVLRVSLRKPHHDAPEDGQPITVIAYERHGNGTIGHKIAEQQYAYQLDSSNTVVLNVEAHDMKHWFEDLFDAWNPTGVMGIYVEAFYHDHNLAYNTQPASATHHTVSLVLNLEGDVHERKRRQERICRPEDNNPRCCLYELEIDFAEAGWDFIIAPRTYRANMCNGMCEPRQLKANPYTDLASSTRKTNGGTRAVYSPCCHPTEFDDLTVIYITENNTIHKSVITDLIARKCGCS</sequence>
<dbReference type="CDD" id="cd13751">
    <property type="entry name" value="TGF_beta_GDF8_like"/>
    <property type="match status" value="1"/>
</dbReference>
<dbReference type="InterPro" id="IPR017948">
    <property type="entry name" value="TGFb_CS"/>
</dbReference>
<proteinExistence type="inferred from homology"/>
<evidence type="ECO:0000256" key="4">
    <source>
        <dbReference type="ARBA" id="ARBA00023030"/>
    </source>
</evidence>
<dbReference type="InterPro" id="IPR029034">
    <property type="entry name" value="Cystine-knot_cytokine"/>
</dbReference>
<dbReference type="Pfam" id="PF00019">
    <property type="entry name" value="TGF_beta"/>
    <property type="match status" value="1"/>
</dbReference>
<feature type="region of interest" description="Disordered" evidence="7">
    <location>
        <begin position="92"/>
        <end position="113"/>
    </location>
</feature>
<feature type="domain" description="TGF-beta family profile" evidence="9">
    <location>
        <begin position="272"/>
        <end position="388"/>
    </location>
</feature>
<evidence type="ECO:0000256" key="1">
    <source>
        <dbReference type="ARBA" id="ARBA00004613"/>
    </source>
</evidence>
<dbReference type="InterPro" id="IPR001839">
    <property type="entry name" value="TGF-b_C"/>
</dbReference>
<reference evidence="10 11" key="1">
    <citation type="journal article" date="2015" name="Genome Biol.">
        <title>Comparative genomics of Steinernema reveals deeply conserved gene regulatory networks.</title>
        <authorList>
            <person name="Dillman A.R."/>
            <person name="Macchietto M."/>
            <person name="Porter C.F."/>
            <person name="Rogers A."/>
            <person name="Williams B."/>
            <person name="Antoshechkin I."/>
            <person name="Lee M.M."/>
            <person name="Goodwin Z."/>
            <person name="Lu X."/>
            <person name="Lewis E.E."/>
            <person name="Goodrich-Blair H."/>
            <person name="Stock S.P."/>
            <person name="Adams B.J."/>
            <person name="Sternberg P.W."/>
            <person name="Mortazavi A."/>
        </authorList>
    </citation>
    <scope>NUCLEOTIDE SEQUENCE [LARGE SCALE GENOMIC DNA]</scope>
    <source>
        <strain evidence="10 11">ALL</strain>
    </source>
</reference>
<dbReference type="GO" id="GO:0008083">
    <property type="term" value="F:growth factor activity"/>
    <property type="evidence" value="ECO:0007669"/>
    <property type="project" value="UniProtKB-KW"/>
</dbReference>
<comment type="caution">
    <text evidence="10">The sequence shown here is derived from an EMBL/GenBank/DDBJ whole genome shotgun (WGS) entry which is preliminary data.</text>
</comment>
<keyword evidence="5" id="KW-1015">Disulfide bond</keyword>
<keyword evidence="3" id="KW-0964">Secreted</keyword>
<dbReference type="GO" id="GO:0005125">
    <property type="term" value="F:cytokine activity"/>
    <property type="evidence" value="ECO:0007669"/>
    <property type="project" value="TreeGrafter"/>
</dbReference>
<dbReference type="PROSITE" id="PS00250">
    <property type="entry name" value="TGF_BETA_1"/>
    <property type="match status" value="1"/>
</dbReference>
<dbReference type="PANTHER" id="PTHR11848:SF303">
    <property type="entry name" value="DAUER LARVA DEVELOPMENT REGULATORY GROWTH FACTOR DAF-7"/>
    <property type="match status" value="1"/>
</dbReference>
<dbReference type="EMBL" id="AZBU02000005">
    <property type="protein sequence ID" value="TKR77517.1"/>
    <property type="molecule type" value="Genomic_DNA"/>
</dbReference>
<organism evidence="10 11">
    <name type="scientific">Steinernema carpocapsae</name>
    <name type="common">Entomopathogenic nematode</name>
    <dbReference type="NCBI Taxonomy" id="34508"/>
    <lineage>
        <taxon>Eukaryota</taxon>
        <taxon>Metazoa</taxon>
        <taxon>Ecdysozoa</taxon>
        <taxon>Nematoda</taxon>
        <taxon>Chromadorea</taxon>
        <taxon>Rhabditida</taxon>
        <taxon>Tylenchina</taxon>
        <taxon>Panagrolaimomorpha</taxon>
        <taxon>Strongyloidoidea</taxon>
        <taxon>Steinernematidae</taxon>
        <taxon>Steinernema</taxon>
    </lineage>
</organism>
<accession>A0A4U5N4Q5</accession>
<protein>
    <recommendedName>
        <fullName evidence="9">TGF-beta family profile domain-containing protein</fullName>
    </recommendedName>
</protein>
<evidence type="ECO:0000313" key="11">
    <source>
        <dbReference type="Proteomes" id="UP000298663"/>
    </source>
</evidence>
<gene>
    <name evidence="10" type="ORF">L596_018474</name>
</gene>
<dbReference type="PROSITE" id="PS51362">
    <property type="entry name" value="TGF_BETA_2"/>
    <property type="match status" value="1"/>
</dbReference>
<dbReference type="InterPro" id="IPR015615">
    <property type="entry name" value="TGF-beta-rel"/>
</dbReference>
<name>A0A4U5N4Q5_STECR</name>
<comment type="subcellular location">
    <subcellularLocation>
        <location evidence="1">Secreted</location>
    </subcellularLocation>
</comment>
<evidence type="ECO:0000313" key="10">
    <source>
        <dbReference type="EMBL" id="TKR77517.1"/>
    </source>
</evidence>
<dbReference type="Gene3D" id="2.10.90.10">
    <property type="entry name" value="Cystine-knot cytokines"/>
    <property type="match status" value="1"/>
</dbReference>